<sequence length="289" mass="30279">MAGSTPFRKRRSRRPELTTGADGTAARQDDTASGATDSTADAVERGRRASLAAALGRRGAARTGGAEGAGGPARPVRPSGRRVRAGLAAVADRIIANAPRIPVRDLAALRAQFPGLGPEEIADKLVAGAAHGTSTVGAGVGAAAMLPVPPALPAELAAEMIGVAAVEFKLIAELHEVYGVRAPGTLRQRTTAYLGAWADERGIDVAAPLSINAALGVQMRRELRQRVLKRTFRKLPSLAPFMIGAAVGAVMNRRDTKRLADRVREDLRGKQVPWDRLPPAGDLPPAEDR</sequence>
<evidence type="ECO:0000313" key="2">
    <source>
        <dbReference type="EMBL" id="MFC5723630.1"/>
    </source>
</evidence>
<feature type="compositionally biased region" description="Low complexity" evidence="1">
    <location>
        <begin position="49"/>
        <end position="64"/>
    </location>
</feature>
<accession>A0ABW0ZB75</accession>
<protein>
    <recommendedName>
        <fullName evidence="4">EcsC family protein</fullName>
    </recommendedName>
</protein>
<dbReference type="EMBL" id="JBHSPB010000019">
    <property type="protein sequence ID" value="MFC5723630.1"/>
    <property type="molecule type" value="Genomic_DNA"/>
</dbReference>
<proteinExistence type="predicted"/>
<dbReference type="Proteomes" id="UP001596083">
    <property type="component" value="Unassembled WGS sequence"/>
</dbReference>
<evidence type="ECO:0000313" key="3">
    <source>
        <dbReference type="Proteomes" id="UP001596083"/>
    </source>
</evidence>
<keyword evidence="3" id="KW-1185">Reference proteome</keyword>
<dbReference type="RefSeq" id="WP_390319965.1">
    <property type="nucleotide sequence ID" value="NZ_JBHSPB010000019.1"/>
</dbReference>
<feature type="region of interest" description="Disordered" evidence="1">
    <location>
        <begin position="1"/>
        <end position="81"/>
    </location>
</feature>
<name>A0ABW0ZB75_9ACTN</name>
<organism evidence="2 3">
    <name type="scientific">Streptomyces gamaensis</name>
    <dbReference type="NCBI Taxonomy" id="1763542"/>
    <lineage>
        <taxon>Bacteria</taxon>
        <taxon>Bacillati</taxon>
        <taxon>Actinomycetota</taxon>
        <taxon>Actinomycetes</taxon>
        <taxon>Kitasatosporales</taxon>
        <taxon>Streptomycetaceae</taxon>
        <taxon>Streptomyces</taxon>
    </lineage>
</organism>
<comment type="caution">
    <text evidence="2">The sequence shown here is derived from an EMBL/GenBank/DDBJ whole genome shotgun (WGS) entry which is preliminary data.</text>
</comment>
<reference evidence="3" key="1">
    <citation type="journal article" date="2019" name="Int. J. Syst. Evol. Microbiol.">
        <title>The Global Catalogue of Microorganisms (GCM) 10K type strain sequencing project: providing services to taxonomists for standard genome sequencing and annotation.</title>
        <authorList>
            <consortium name="The Broad Institute Genomics Platform"/>
            <consortium name="The Broad Institute Genome Sequencing Center for Infectious Disease"/>
            <person name="Wu L."/>
            <person name="Ma J."/>
        </authorList>
    </citation>
    <scope>NUCLEOTIDE SEQUENCE [LARGE SCALE GENOMIC DNA]</scope>
    <source>
        <strain evidence="3">CGMCC 4.7304</strain>
    </source>
</reference>
<evidence type="ECO:0000256" key="1">
    <source>
        <dbReference type="SAM" id="MobiDB-lite"/>
    </source>
</evidence>
<feature type="compositionally biased region" description="Low complexity" evidence="1">
    <location>
        <begin position="31"/>
        <end position="41"/>
    </location>
</feature>
<feature type="region of interest" description="Disordered" evidence="1">
    <location>
        <begin position="270"/>
        <end position="289"/>
    </location>
</feature>
<gene>
    <name evidence="2" type="ORF">ACFP1Z_26050</name>
</gene>
<evidence type="ECO:0008006" key="4">
    <source>
        <dbReference type="Google" id="ProtNLM"/>
    </source>
</evidence>